<evidence type="ECO:0000313" key="3">
    <source>
        <dbReference type="Proteomes" id="UP000053327"/>
    </source>
</evidence>
<dbReference type="EMBL" id="KQ234754">
    <property type="protein sequence ID" value="KMZ88767.1"/>
    <property type="molecule type" value="Genomic_DNA"/>
</dbReference>
<accession>A0A0J9T2E9</accession>
<gene>
    <name evidence="2" type="ORF">PVBG_05859</name>
</gene>
<keyword evidence="1" id="KW-0812">Transmembrane</keyword>
<keyword evidence="1" id="KW-0472">Membrane</keyword>
<name>A0A0J9T2E9_PLAV1</name>
<sequence>MINIKKYINVYQNCKHFLIHFCVQINYHKYFTYYNFARTYNSYNSIFERVSKTSDNIYGEDCGNFKLKYQQSGDSLFINCQKSLFYINEIENVHGRNDSKKIEEGLVFIYYWLHENEFNNNNYKEDIKDIFKELLDLHNKYDGYASNVPDTFQYKIRNNLDDKLKDLYCLYDKLNKFKTGNGCENSDKCKCAEKCVDIFKKNNVECKSDNNKDFCKELHRFAQQFDDYITKNNTCDIEKVHVLLNKNPHISVILLPIVITLTITFFLLYKVITDFIIKCACIIFLWNSSDIKLL</sequence>
<evidence type="ECO:0000313" key="2">
    <source>
        <dbReference type="EMBL" id="KMZ88767.1"/>
    </source>
</evidence>
<reference evidence="2 3" key="1">
    <citation type="submission" date="2011-08" db="EMBL/GenBank/DDBJ databases">
        <title>The Genome Sequence of Plasmodium vivax Brazil I.</title>
        <authorList>
            <consortium name="The Broad Institute Genome Sequencing Platform"/>
            <consortium name="The Broad Institute Genome Sequencing Center for Infectious Disease"/>
            <person name="Neafsey D."/>
            <person name="Carlton J."/>
            <person name="Barnwell J."/>
            <person name="Collins W."/>
            <person name="Escalante A."/>
            <person name="Mullikin J."/>
            <person name="Saul A."/>
            <person name="Guigo R."/>
            <person name="Camara F."/>
            <person name="Young S.K."/>
            <person name="Zeng Q."/>
            <person name="Gargeya S."/>
            <person name="Fitzgerald M."/>
            <person name="Haas B."/>
            <person name="Abouelleil A."/>
            <person name="Alvarado L."/>
            <person name="Arachchi H.M."/>
            <person name="Berlin A."/>
            <person name="Brown A."/>
            <person name="Chapman S.B."/>
            <person name="Chen Z."/>
            <person name="Dunbar C."/>
            <person name="Freedman E."/>
            <person name="Gearin G."/>
            <person name="Gellesch M."/>
            <person name="Goldberg J."/>
            <person name="Griggs A."/>
            <person name="Gujja S."/>
            <person name="Heiman D."/>
            <person name="Howarth C."/>
            <person name="Larson L."/>
            <person name="Lui A."/>
            <person name="MacDonald P.J.P."/>
            <person name="Montmayeur A."/>
            <person name="Murphy C."/>
            <person name="Neiman D."/>
            <person name="Pearson M."/>
            <person name="Priest M."/>
            <person name="Roberts A."/>
            <person name="Saif S."/>
            <person name="Shea T."/>
            <person name="Shenoy N."/>
            <person name="Sisk P."/>
            <person name="Stolte C."/>
            <person name="Sykes S."/>
            <person name="Wortman J."/>
            <person name="Nusbaum C."/>
            <person name="Birren B."/>
        </authorList>
    </citation>
    <scope>NUCLEOTIDE SEQUENCE [LARGE SCALE GENOMIC DNA]</scope>
    <source>
        <strain evidence="2 3">Brazil I</strain>
    </source>
</reference>
<dbReference type="Proteomes" id="UP000053327">
    <property type="component" value="Unassembled WGS sequence"/>
</dbReference>
<evidence type="ECO:0008006" key="4">
    <source>
        <dbReference type="Google" id="ProtNLM"/>
    </source>
</evidence>
<keyword evidence="1" id="KW-1133">Transmembrane helix</keyword>
<protein>
    <recommendedName>
        <fullName evidence="4">Variable surface protein</fullName>
    </recommendedName>
</protein>
<feature type="transmembrane region" description="Helical" evidence="1">
    <location>
        <begin position="250"/>
        <end position="269"/>
    </location>
</feature>
<dbReference type="AlphaFoldDB" id="A0A0J9T2E9"/>
<organism evidence="2 3">
    <name type="scientific">Plasmodium vivax (strain Brazil I)</name>
    <dbReference type="NCBI Taxonomy" id="1033975"/>
    <lineage>
        <taxon>Eukaryota</taxon>
        <taxon>Sar</taxon>
        <taxon>Alveolata</taxon>
        <taxon>Apicomplexa</taxon>
        <taxon>Aconoidasida</taxon>
        <taxon>Haemosporida</taxon>
        <taxon>Plasmodiidae</taxon>
        <taxon>Plasmodium</taxon>
        <taxon>Plasmodium (Plasmodium)</taxon>
    </lineage>
</organism>
<dbReference type="OrthoDB" id="10356278at2759"/>
<proteinExistence type="predicted"/>
<evidence type="ECO:0000256" key="1">
    <source>
        <dbReference type="SAM" id="Phobius"/>
    </source>
</evidence>